<evidence type="ECO:0000256" key="1">
    <source>
        <dbReference type="ARBA" id="ARBA00022630"/>
    </source>
</evidence>
<name>A0ABN1YDI6_9PSEU</name>
<dbReference type="Gene3D" id="3.50.50.60">
    <property type="entry name" value="FAD/NAD(P)-binding domain"/>
    <property type="match status" value="1"/>
</dbReference>
<keyword evidence="4 7" id="KW-0503">Monooxygenase</keyword>
<dbReference type="PANTHER" id="PTHR47178:SF6">
    <property type="entry name" value="FAD-BINDING DOMAIN-CONTAINING PROTEIN"/>
    <property type="match status" value="1"/>
</dbReference>
<dbReference type="PANTHER" id="PTHR47178">
    <property type="entry name" value="MONOOXYGENASE, FAD-BINDING"/>
    <property type="match status" value="1"/>
</dbReference>
<feature type="region of interest" description="Disordered" evidence="5">
    <location>
        <begin position="408"/>
        <end position="428"/>
    </location>
</feature>
<dbReference type="RefSeq" id="WP_344030258.1">
    <property type="nucleotide sequence ID" value="NZ_BAAAJK010000060.1"/>
</dbReference>
<evidence type="ECO:0000259" key="6">
    <source>
        <dbReference type="Pfam" id="PF01494"/>
    </source>
</evidence>
<evidence type="ECO:0000256" key="5">
    <source>
        <dbReference type="SAM" id="MobiDB-lite"/>
    </source>
</evidence>
<dbReference type="InterPro" id="IPR002938">
    <property type="entry name" value="FAD-bd"/>
</dbReference>
<reference evidence="7 8" key="1">
    <citation type="journal article" date="2019" name="Int. J. Syst. Evol. Microbiol.">
        <title>The Global Catalogue of Microorganisms (GCM) 10K type strain sequencing project: providing services to taxonomists for standard genome sequencing and annotation.</title>
        <authorList>
            <consortium name="The Broad Institute Genomics Platform"/>
            <consortium name="The Broad Institute Genome Sequencing Center for Infectious Disease"/>
            <person name="Wu L."/>
            <person name="Ma J."/>
        </authorList>
    </citation>
    <scope>NUCLEOTIDE SEQUENCE [LARGE SCALE GENOMIC DNA]</scope>
    <source>
        <strain evidence="7 8">JCM 11896</strain>
    </source>
</reference>
<organism evidence="7 8">
    <name type="scientific">Pseudonocardia kongjuensis</name>
    <dbReference type="NCBI Taxonomy" id="102227"/>
    <lineage>
        <taxon>Bacteria</taxon>
        <taxon>Bacillati</taxon>
        <taxon>Actinomycetota</taxon>
        <taxon>Actinomycetes</taxon>
        <taxon>Pseudonocardiales</taxon>
        <taxon>Pseudonocardiaceae</taxon>
        <taxon>Pseudonocardia</taxon>
    </lineage>
</organism>
<evidence type="ECO:0000256" key="3">
    <source>
        <dbReference type="ARBA" id="ARBA00023002"/>
    </source>
</evidence>
<dbReference type="Proteomes" id="UP001501414">
    <property type="component" value="Unassembled WGS sequence"/>
</dbReference>
<comment type="caution">
    <text evidence="7">The sequence shown here is derived from an EMBL/GenBank/DDBJ whole genome shotgun (WGS) entry which is preliminary data.</text>
</comment>
<evidence type="ECO:0000256" key="4">
    <source>
        <dbReference type="ARBA" id="ARBA00023033"/>
    </source>
</evidence>
<evidence type="ECO:0000313" key="8">
    <source>
        <dbReference type="Proteomes" id="UP001501414"/>
    </source>
</evidence>
<dbReference type="EMBL" id="BAAAJK010000060">
    <property type="protein sequence ID" value="GAA1403273.1"/>
    <property type="molecule type" value="Genomic_DNA"/>
</dbReference>
<keyword evidence="3" id="KW-0560">Oxidoreductase</keyword>
<protein>
    <submittedName>
        <fullName evidence="7">FAD-dependent monooxygenase</fullName>
    </submittedName>
</protein>
<feature type="compositionally biased region" description="Basic residues" evidence="5">
    <location>
        <begin position="418"/>
        <end position="428"/>
    </location>
</feature>
<gene>
    <name evidence="7" type="ORF">GCM10009613_64210</name>
</gene>
<dbReference type="SUPFAM" id="SSF51905">
    <property type="entry name" value="FAD/NAD(P)-binding domain"/>
    <property type="match status" value="1"/>
</dbReference>
<dbReference type="PRINTS" id="PR00420">
    <property type="entry name" value="RNGMNOXGNASE"/>
</dbReference>
<proteinExistence type="predicted"/>
<accession>A0ABN1YDI6</accession>
<evidence type="ECO:0000313" key="7">
    <source>
        <dbReference type="EMBL" id="GAA1403273.1"/>
    </source>
</evidence>
<evidence type="ECO:0000256" key="2">
    <source>
        <dbReference type="ARBA" id="ARBA00022827"/>
    </source>
</evidence>
<sequence>MRVVVAGGGIGGLALAQGLHHNGIEVVVHDRDPRPECTGGYRLHLDDGARSALARLLPPPVLQAVLASAGGGTAFHRFTVTDHRLRALTTQTLPAGDRLMIGRIPLRTLLAHDLDVRWGSSYTGHTTIPDGRVRAEFIGGPEIGDVLVGADGAGSALARALAGRPLSAPTGIEGLAGRIPLDDDLRGLLPDALRHGPLLALGPGGLGLFLSVHDPASSPVAASSCTAPPAMVEPASLVCGPMLPAARFPVDPRGSDGPDLVALTGELLRGWHPDLCELAGHIDPASTAHFRFLAADPDADPTPWPVGRVTALGDAVHAMPPTGGRGAATAIRDADVLARELVRARDGATTVPLALLTYQREMAAYGPAAVGESLVPLTWLRRLAGRTGTAALHAAGAAAGLRARACRPWRDGAPPRLRTGRSRTARPA</sequence>
<dbReference type="InterPro" id="IPR036188">
    <property type="entry name" value="FAD/NAD-bd_sf"/>
</dbReference>
<keyword evidence="1" id="KW-0285">Flavoprotein</keyword>
<dbReference type="Pfam" id="PF01494">
    <property type="entry name" value="FAD_binding_3"/>
    <property type="match status" value="1"/>
</dbReference>
<dbReference type="GO" id="GO:0004497">
    <property type="term" value="F:monooxygenase activity"/>
    <property type="evidence" value="ECO:0007669"/>
    <property type="project" value="UniProtKB-KW"/>
</dbReference>
<feature type="domain" description="FAD-binding" evidence="6">
    <location>
        <begin position="302"/>
        <end position="370"/>
    </location>
</feature>
<keyword evidence="2" id="KW-0274">FAD</keyword>
<keyword evidence="8" id="KW-1185">Reference proteome</keyword>